<protein>
    <submittedName>
        <fullName evidence="2">Uncharacterized protein</fullName>
    </submittedName>
</protein>
<reference evidence="2 3" key="1">
    <citation type="submission" date="2024-02" db="EMBL/GenBank/DDBJ databases">
        <authorList>
            <person name="Chen Y."/>
            <person name="Shah S."/>
            <person name="Dougan E. K."/>
            <person name="Thang M."/>
            <person name="Chan C."/>
        </authorList>
    </citation>
    <scope>NUCLEOTIDE SEQUENCE [LARGE SCALE GENOMIC DNA]</scope>
</reference>
<keyword evidence="3" id="KW-1185">Reference proteome</keyword>
<gene>
    <name evidence="2" type="ORF">CCMP2556_LOCUS28822</name>
</gene>
<feature type="compositionally biased region" description="Basic and acidic residues" evidence="1">
    <location>
        <begin position="668"/>
        <end position="677"/>
    </location>
</feature>
<organism evidence="2 3">
    <name type="scientific">Durusdinium trenchii</name>
    <dbReference type="NCBI Taxonomy" id="1381693"/>
    <lineage>
        <taxon>Eukaryota</taxon>
        <taxon>Sar</taxon>
        <taxon>Alveolata</taxon>
        <taxon>Dinophyceae</taxon>
        <taxon>Suessiales</taxon>
        <taxon>Symbiodiniaceae</taxon>
        <taxon>Durusdinium</taxon>
    </lineage>
</organism>
<feature type="compositionally biased region" description="Acidic residues" evidence="1">
    <location>
        <begin position="835"/>
        <end position="858"/>
    </location>
</feature>
<accession>A0ABP0N870</accession>
<evidence type="ECO:0000313" key="2">
    <source>
        <dbReference type="EMBL" id="CAK9058460.1"/>
    </source>
</evidence>
<name>A0ABP0N870_9DINO</name>
<feature type="compositionally biased region" description="Basic and acidic residues" evidence="1">
    <location>
        <begin position="627"/>
        <end position="639"/>
    </location>
</feature>
<evidence type="ECO:0000313" key="3">
    <source>
        <dbReference type="Proteomes" id="UP001642484"/>
    </source>
</evidence>
<dbReference type="Proteomes" id="UP001642484">
    <property type="component" value="Unassembled WGS sequence"/>
</dbReference>
<feature type="region of interest" description="Disordered" evidence="1">
    <location>
        <begin position="827"/>
        <end position="863"/>
    </location>
</feature>
<dbReference type="EMBL" id="CAXAMN010021361">
    <property type="protein sequence ID" value="CAK9058460.1"/>
    <property type="molecule type" value="Genomic_DNA"/>
</dbReference>
<comment type="caution">
    <text evidence="2">The sequence shown here is derived from an EMBL/GenBank/DDBJ whole genome shotgun (WGS) entry which is preliminary data.</text>
</comment>
<feature type="compositionally biased region" description="Low complexity" evidence="1">
    <location>
        <begin position="734"/>
        <end position="744"/>
    </location>
</feature>
<feature type="region of interest" description="Disordered" evidence="1">
    <location>
        <begin position="625"/>
        <end position="759"/>
    </location>
</feature>
<evidence type="ECO:0000256" key="1">
    <source>
        <dbReference type="SAM" id="MobiDB-lite"/>
    </source>
</evidence>
<sequence length="1304" mass="145114">MLLAKVEDGDPKAAKSSRDLIWECFQQVTANTNLGTWLNDEYGDRTKMSAVLDRVVMDRPCKEPIPGLVAIEPLHTLNECFIGIDQLDYGQNAKHGYFPHMATVATHFKNIVYRNFDPYREPLCIRFVSTGERTVQPFSVKYVDGFTKGLICQSIAAIVDKLGIPEEELDSDDLKPLLLSLRFFKAKYTHMPNQEDFFTKHCVLHSEIASNHHPLCYVVIGFNGQGLGQETAEKQQPSALDMVGIFDQAVAAFFQHNGRKVLFQSALNSCIADFNKSVKVRKFKVDTLKRKIITNLLKVPKESVAILAAHYDLHRHSSSGLPGTMPLSERLPRRYSTGPNDIFCIVKHHMCDTDPCQPALLVLPGDEATKVKEFWSTSVGDTGLSPTLEPDRQKDLLELAETFATYPNFDRAVIYLKSLAGQGPRTRYPANDLPFLRSGGFPYEVVANGHFVPQNDRCELSRYRGKAVWKEILDITPDVCTLYFNRVHTMFNSAVTGDFTSKMKKQQQLSLDTHENMIDGICLWVWLRPKIEALVSAEYMTKLEDMFFQGTLVGSSDEEPTVLPTMPNLMDQPTFCGEEQPTLFHDEASTDEDDKAEKLLEQQFAEVSQEQKRAKFRKLWHQCATKPDQDLHKPKDDARGQSALPQENRQRPGCQVKQVDGLTGEEQVSLRDGHADQPDGQEQDVPEALPPVHQDLQGPLRQGGQQHDEMQMPLPVDQSAQQPNAKVPKDGQVSSSKSSSSSQMPQPPNPQNKKFIPTPGNAQEERLTLDTDLNVVCKAAQAEWDWQRIPFILEAMGQSKEAFVVNAQAKSKNAWLASQQAAMLAFKSKNKKDEKDEDEDDEAKDEDNDMGDAEDGDDMGLGTLPTTNALSDFQYNFEAELRQPSRNLLVKDLMICFDPSTVYGNRAAFMKGMMITAKHASPGGNVFWKSPLWKRGVIGGVAMLARAEMYKPPCQETIEVKMNAAFTDCQEAKQACGGTDVLKRLIAGLTQNTSVQRLALVDGHGYDAFPALSTLEVESPKVVCATVVIESASTKKRRALPGEIILDRIATSLYEKCRLKSFSVSGFPDFAPLVAELSDTAGTGDGAPGLGEAFKVTTLHPSGNLIVQEQFFQQFGKEESETCLEFTQLVEEHNEKYNSENLRVSEKPSPSKRDVAAAKVELVEPEDGQELTPAKMASIPNPSELAVNSQVSLIVSEDGRDAYLKAGSEQAMLPHRRELFSFGSGVWNDGTDATQVMADTAGSWLKCHVGFESMIILEKKKIPAHLSELSCLDQPVPLKDLLMALEDQGEVSWMNELLFTNLQT</sequence>
<proteinExistence type="predicted"/>